<evidence type="ECO:0008006" key="3">
    <source>
        <dbReference type="Google" id="ProtNLM"/>
    </source>
</evidence>
<protein>
    <recommendedName>
        <fullName evidence="3">Cystatin domain-containing protein</fullName>
    </recommendedName>
</protein>
<reference evidence="2" key="1">
    <citation type="submission" date="2018-11" db="EMBL/GenBank/DDBJ databases">
        <authorList>
            <consortium name="Genoscope - CEA"/>
            <person name="William W."/>
        </authorList>
    </citation>
    <scope>NUCLEOTIDE SEQUENCE</scope>
</reference>
<organism evidence="2">
    <name type="scientific">Brassica campestris</name>
    <name type="common">Field mustard</name>
    <dbReference type="NCBI Taxonomy" id="3711"/>
    <lineage>
        <taxon>Eukaryota</taxon>
        <taxon>Viridiplantae</taxon>
        <taxon>Streptophyta</taxon>
        <taxon>Embryophyta</taxon>
        <taxon>Tracheophyta</taxon>
        <taxon>Spermatophyta</taxon>
        <taxon>Magnoliopsida</taxon>
        <taxon>eudicotyledons</taxon>
        <taxon>Gunneridae</taxon>
        <taxon>Pentapetalae</taxon>
        <taxon>rosids</taxon>
        <taxon>malvids</taxon>
        <taxon>Brassicales</taxon>
        <taxon>Brassicaceae</taxon>
        <taxon>Brassiceae</taxon>
        <taxon>Brassica</taxon>
    </lineage>
</organism>
<dbReference type="SUPFAM" id="SSF54403">
    <property type="entry name" value="Cystatin/monellin"/>
    <property type="match status" value="1"/>
</dbReference>
<dbReference type="Proteomes" id="UP000694005">
    <property type="component" value="Chromosome A05"/>
</dbReference>
<evidence type="ECO:0000313" key="1">
    <source>
        <dbReference type="EMBL" id="CAG7874508.1"/>
    </source>
</evidence>
<dbReference type="PANTHER" id="PTHR31228">
    <property type="entry name" value="CYSTATIN/MONELLIN SUPERFAMILY PROTEIN"/>
    <property type="match status" value="1"/>
</dbReference>
<dbReference type="Gene3D" id="3.10.450.10">
    <property type="match status" value="1"/>
</dbReference>
<dbReference type="EMBL" id="LR031570">
    <property type="protein sequence ID" value="VDC70246.1"/>
    <property type="molecule type" value="Genomic_DNA"/>
</dbReference>
<dbReference type="PANTHER" id="PTHR31228:SF36">
    <property type="entry name" value="CYSTATIN_MONELLIN SUPERFAMILY PROTEIN"/>
    <property type="match status" value="1"/>
</dbReference>
<proteinExistence type="predicted"/>
<sequence>MSSDSGWNQWLEDACLFWRPGDYNYQTPKHDPKKAIYTPEQEQERFKEEVENSEGFDIDFDSFRCVFNYHRAYLDANEFVDEPDTTGDLLVRLSKEALDGSNATYKTDFEFVSVVKANFHYSAGFMFLITFEVRDPYDGLIKPFQARVRHLKHTFTEHVFCRPKPNAGGIFFFEWNTMGLPRQISRKIPRNK</sequence>
<name>A0A3P5YR55_BRACM</name>
<dbReference type="InterPro" id="IPR006525">
    <property type="entry name" value="Cystatin-related_pln"/>
</dbReference>
<dbReference type="EMBL" id="LS974621">
    <property type="protein sequence ID" value="CAG7874508.1"/>
    <property type="molecule type" value="Genomic_DNA"/>
</dbReference>
<dbReference type="AlphaFoldDB" id="A0A3P5YR55"/>
<dbReference type="Gramene" id="A05p10290.2_BraZ1">
    <property type="protein sequence ID" value="A05p10290.2_BraZ1.CDS"/>
    <property type="gene ID" value="A05g10290.2_BraZ1"/>
</dbReference>
<evidence type="ECO:0000313" key="2">
    <source>
        <dbReference type="EMBL" id="VDC70246.1"/>
    </source>
</evidence>
<accession>A0A3P5YR55</accession>
<dbReference type="NCBIfam" id="TIGR01638">
    <property type="entry name" value="Atha_cystat_rel"/>
    <property type="match status" value="1"/>
</dbReference>
<gene>
    <name evidence="2" type="ORF">BRAA05T19960Z</name>
    <name evidence="1" type="ORF">BRAPAZ1V2_A05P10290.2</name>
</gene>
<dbReference type="InterPro" id="IPR046350">
    <property type="entry name" value="Cystatin_sf"/>
</dbReference>
<feature type="non-terminal residue" evidence="2">
    <location>
        <position position="192"/>
    </location>
</feature>